<sequence>MKIKHILAPTDVPVERLDYNGEETTYITFFEFNQYPALNADDKEVETAHSVQIDIFSQGNYEALVKQTRNLMEAAGARRTFEAEEFEKETGYFHKVLRFSYSSHKGEEE</sequence>
<accession>A0A0M0KI48</accession>
<gene>
    <name evidence="1" type="ORF">AMD02_06275</name>
</gene>
<protein>
    <submittedName>
        <fullName evidence="1">Uncharacterized protein</fullName>
    </submittedName>
</protein>
<dbReference type="PATRIC" id="fig|136160.3.peg.1554"/>
<comment type="caution">
    <text evidence="1">The sequence shown here is derived from an EMBL/GenBank/DDBJ whole genome shotgun (WGS) entry which is preliminary data.</text>
</comment>
<proteinExistence type="predicted"/>
<reference evidence="1" key="1">
    <citation type="submission" date="2015-08" db="EMBL/GenBank/DDBJ databases">
        <title>Complete DNA Sequence of Pseudomonas syringae pv. actinidiae, the Causal Agent of Kiwifruit Canker Disease.</title>
        <authorList>
            <person name="Rikkerink E.H.A."/>
            <person name="Fineran P.C."/>
        </authorList>
    </citation>
    <scope>NUCLEOTIDE SEQUENCE</scope>
    <source>
        <strain evidence="1">DSM 13666</strain>
    </source>
</reference>
<dbReference type="AlphaFoldDB" id="A0A0M0KI48"/>
<dbReference type="RefSeq" id="WP_053430773.1">
    <property type="nucleotide sequence ID" value="NZ_LILD02000041.1"/>
</dbReference>
<organism evidence="1">
    <name type="scientific">Halalkalibacterium halodurans</name>
    <name type="common">Bacillus halodurans</name>
    <dbReference type="NCBI Taxonomy" id="86665"/>
    <lineage>
        <taxon>Bacteria</taxon>
        <taxon>Bacillati</taxon>
        <taxon>Bacillota</taxon>
        <taxon>Bacilli</taxon>
        <taxon>Bacillales</taxon>
        <taxon>Bacillaceae</taxon>
        <taxon>Halalkalibacterium (ex Joshi et al. 2022)</taxon>
    </lineage>
</organism>
<name>A0A0M0KI48_ALKHA</name>
<evidence type="ECO:0000313" key="1">
    <source>
        <dbReference type="EMBL" id="KOO38506.1"/>
    </source>
</evidence>
<dbReference type="EMBL" id="LILD01000001">
    <property type="protein sequence ID" value="KOO38506.1"/>
    <property type="molecule type" value="Genomic_DNA"/>
</dbReference>